<dbReference type="CDD" id="cd14686">
    <property type="entry name" value="bZIP"/>
    <property type="match status" value="1"/>
</dbReference>
<dbReference type="Pfam" id="PF01758">
    <property type="entry name" value="SBF"/>
    <property type="match status" value="1"/>
</dbReference>
<keyword evidence="6" id="KW-0059">Arsenical resistance</keyword>
<dbReference type="AlphaFoldDB" id="A0A427XCD2"/>
<dbReference type="FunFam" id="1.20.1530.20:FF:000009">
    <property type="entry name" value="Arsenite transporter, ACR3 family"/>
    <property type="match status" value="1"/>
</dbReference>
<dbReference type="Proteomes" id="UP000279236">
    <property type="component" value="Unassembled WGS sequence"/>
</dbReference>
<feature type="transmembrane region" description="Helical" evidence="10">
    <location>
        <begin position="255"/>
        <end position="282"/>
    </location>
</feature>
<evidence type="ECO:0000256" key="2">
    <source>
        <dbReference type="ARBA" id="ARBA00010110"/>
    </source>
</evidence>
<keyword evidence="8 10" id="KW-0472">Membrane</keyword>
<dbReference type="GO" id="GO:0015297">
    <property type="term" value="F:antiporter activity"/>
    <property type="evidence" value="ECO:0007669"/>
    <property type="project" value="InterPro"/>
</dbReference>
<dbReference type="InterPro" id="IPR004827">
    <property type="entry name" value="bZIP"/>
</dbReference>
<dbReference type="PANTHER" id="PTHR43057:SF1">
    <property type="entry name" value="ARSENICAL-RESISTANCE PROTEIN 3"/>
    <property type="match status" value="1"/>
</dbReference>
<name>A0A427XCD2_9TREE</name>
<dbReference type="RefSeq" id="XP_028471688.1">
    <property type="nucleotide sequence ID" value="XM_028621053.1"/>
</dbReference>
<keyword evidence="4" id="KW-1003">Cell membrane</keyword>
<keyword evidence="13" id="KW-1185">Reference proteome</keyword>
<comment type="subcellular location">
    <subcellularLocation>
        <location evidence="1">Cell membrane</location>
        <topology evidence="1">Multi-pass membrane protein</topology>
    </subcellularLocation>
</comment>
<evidence type="ECO:0000256" key="9">
    <source>
        <dbReference type="SAM" id="Coils"/>
    </source>
</evidence>
<dbReference type="EMBL" id="RSCE01000024">
    <property type="protein sequence ID" value="RSH76541.1"/>
    <property type="molecule type" value="Genomic_DNA"/>
</dbReference>
<dbReference type="InterPro" id="IPR002657">
    <property type="entry name" value="BilAc:Na_symport/Acr3"/>
</dbReference>
<gene>
    <name evidence="12" type="ORF">EHS24_005530</name>
</gene>
<dbReference type="InterPro" id="IPR004706">
    <property type="entry name" value="Arsenical-R_Acr3"/>
</dbReference>
<evidence type="ECO:0000313" key="12">
    <source>
        <dbReference type="EMBL" id="RSH76541.1"/>
    </source>
</evidence>
<comment type="caution">
    <text evidence="12">The sequence shown here is derived from an EMBL/GenBank/DDBJ whole genome shotgun (WGS) entry which is preliminary data.</text>
</comment>
<feature type="transmembrane region" description="Helical" evidence="10">
    <location>
        <begin position="223"/>
        <end position="243"/>
    </location>
</feature>
<evidence type="ECO:0000256" key="3">
    <source>
        <dbReference type="ARBA" id="ARBA00022448"/>
    </source>
</evidence>
<evidence type="ECO:0000256" key="4">
    <source>
        <dbReference type="ARBA" id="ARBA00022475"/>
    </source>
</evidence>
<keyword evidence="3" id="KW-0813">Transport</keyword>
<dbReference type="InterPro" id="IPR046347">
    <property type="entry name" value="bZIP_sf"/>
</dbReference>
<proteinExistence type="inferred from homology"/>
<feature type="transmembrane region" description="Helical" evidence="10">
    <location>
        <begin position="294"/>
        <end position="321"/>
    </location>
</feature>
<feature type="coiled-coil region" evidence="9">
    <location>
        <begin position="387"/>
        <end position="414"/>
    </location>
</feature>
<dbReference type="NCBIfam" id="TIGR00832">
    <property type="entry name" value="acr3"/>
    <property type="match status" value="1"/>
</dbReference>
<protein>
    <recommendedName>
        <fullName evidence="11">BZIP domain-containing protein</fullName>
    </recommendedName>
</protein>
<keyword evidence="9" id="KW-0175">Coiled coil</keyword>
<dbReference type="GO" id="GO:0046685">
    <property type="term" value="P:response to arsenic-containing substance"/>
    <property type="evidence" value="ECO:0007669"/>
    <property type="project" value="UniProtKB-KW"/>
</dbReference>
<dbReference type="GeneID" id="39590073"/>
<dbReference type="InterPro" id="IPR038770">
    <property type="entry name" value="Na+/solute_symporter_sf"/>
</dbReference>
<feature type="transmembrane region" description="Helical" evidence="10">
    <location>
        <begin position="120"/>
        <end position="139"/>
    </location>
</feature>
<dbReference type="STRING" id="105984.A0A427XCD2"/>
<dbReference type="Pfam" id="PF07716">
    <property type="entry name" value="bZIP_2"/>
    <property type="match status" value="1"/>
</dbReference>
<accession>A0A427XCD2</accession>
<evidence type="ECO:0000256" key="10">
    <source>
        <dbReference type="SAM" id="Phobius"/>
    </source>
</evidence>
<dbReference type="GO" id="GO:0015104">
    <property type="term" value="F:antimonite transmembrane transporter activity"/>
    <property type="evidence" value="ECO:0007669"/>
    <property type="project" value="TreeGrafter"/>
</dbReference>
<evidence type="ECO:0000313" key="13">
    <source>
        <dbReference type="Proteomes" id="UP000279236"/>
    </source>
</evidence>
<evidence type="ECO:0000256" key="6">
    <source>
        <dbReference type="ARBA" id="ARBA00022849"/>
    </source>
</evidence>
<evidence type="ECO:0000259" key="11">
    <source>
        <dbReference type="Pfam" id="PF07716"/>
    </source>
</evidence>
<organism evidence="12 13">
    <name type="scientific">Apiotrichum porosum</name>
    <dbReference type="NCBI Taxonomy" id="105984"/>
    <lineage>
        <taxon>Eukaryota</taxon>
        <taxon>Fungi</taxon>
        <taxon>Dikarya</taxon>
        <taxon>Basidiomycota</taxon>
        <taxon>Agaricomycotina</taxon>
        <taxon>Tremellomycetes</taxon>
        <taxon>Trichosporonales</taxon>
        <taxon>Trichosporonaceae</taxon>
        <taxon>Apiotrichum</taxon>
    </lineage>
</organism>
<dbReference type="Gene3D" id="1.20.5.170">
    <property type="match status" value="1"/>
</dbReference>
<reference evidence="12 13" key="1">
    <citation type="submission" date="2018-11" db="EMBL/GenBank/DDBJ databases">
        <title>Genome sequence of Apiotrichum porosum DSM 27194.</title>
        <authorList>
            <person name="Aliyu H."/>
            <person name="Gorte O."/>
            <person name="Ochsenreither K."/>
        </authorList>
    </citation>
    <scope>NUCLEOTIDE SEQUENCE [LARGE SCALE GENOMIC DNA]</scope>
    <source>
        <strain evidence="12 13">DSM 27194</strain>
    </source>
</reference>
<feature type="transmembrane region" description="Helical" evidence="10">
    <location>
        <begin position="189"/>
        <end position="211"/>
    </location>
</feature>
<dbReference type="GO" id="GO:0005886">
    <property type="term" value="C:plasma membrane"/>
    <property type="evidence" value="ECO:0007669"/>
    <property type="project" value="UniProtKB-SubCell"/>
</dbReference>
<feature type="transmembrane region" description="Helical" evidence="10">
    <location>
        <begin position="327"/>
        <end position="349"/>
    </location>
</feature>
<feature type="domain" description="BZIP" evidence="11">
    <location>
        <begin position="377"/>
        <end position="412"/>
    </location>
</feature>
<dbReference type="Gene3D" id="1.20.1530.20">
    <property type="match status" value="1"/>
</dbReference>
<dbReference type="PANTHER" id="PTHR43057">
    <property type="entry name" value="ARSENITE EFFLUX TRANSPORTER"/>
    <property type="match status" value="1"/>
</dbReference>
<dbReference type="GO" id="GO:0015105">
    <property type="term" value="F:arsenite transmembrane transporter activity"/>
    <property type="evidence" value="ECO:0007669"/>
    <property type="project" value="TreeGrafter"/>
</dbReference>
<evidence type="ECO:0000256" key="5">
    <source>
        <dbReference type="ARBA" id="ARBA00022692"/>
    </source>
</evidence>
<evidence type="ECO:0000256" key="8">
    <source>
        <dbReference type="ARBA" id="ARBA00023136"/>
    </source>
</evidence>
<evidence type="ECO:0000256" key="7">
    <source>
        <dbReference type="ARBA" id="ARBA00022989"/>
    </source>
</evidence>
<sequence length="470" mass="51674">MTSEKSERPQSAADQDEIVEPSASRLLVGLSWLDRLLPLNVFLAMVIGIVIGKFAGNTEAILEGATLDGVSILQYEALPEILRTAHLWRQVLISIVLNWIVAPFIMLGIAYATLPDQPTYRTGVLMVGLARCIAMVMIWNQLARGDTNYCAILVIINSILQIALYSPMSLFFVNVISKEHTLRLEYGKTAIAVLIYLGIPLVAGVVTRFTMLRLLGRKRFEGVFLTWFGPLALIGLLYTIIIICSQQATRILDNIGVVFRVFVPMILYFVVMWTGVFVAFWYMNRRHPDGGYGYPIAVVQSFTAASNNFELAIAVCVAVYGVNSDEALAATIGPLVEVPVLLLLTYVSLKLRKVMSMPRGRSIDRTLPPTRSLTAQRDYRARKVAKQRDLEDSVAQLTAENAALRAEVADLRARVAQPDCLVPSQLDAVASAQAQLMAALHQLEGVASSTLKPHNTLAAHPLPVNVTLTV</sequence>
<keyword evidence="5 10" id="KW-0812">Transmembrane</keyword>
<dbReference type="GO" id="GO:0003700">
    <property type="term" value="F:DNA-binding transcription factor activity"/>
    <property type="evidence" value="ECO:0007669"/>
    <property type="project" value="InterPro"/>
</dbReference>
<dbReference type="SUPFAM" id="SSF57959">
    <property type="entry name" value="Leucine zipper domain"/>
    <property type="match status" value="1"/>
</dbReference>
<evidence type="ECO:0000256" key="1">
    <source>
        <dbReference type="ARBA" id="ARBA00004651"/>
    </source>
</evidence>
<feature type="transmembrane region" description="Helical" evidence="10">
    <location>
        <begin position="151"/>
        <end position="177"/>
    </location>
</feature>
<comment type="similarity">
    <text evidence="2">Belongs to the arsenical resistance-3 (ACR3) (TC 2.A.59) family.</text>
</comment>
<dbReference type="OrthoDB" id="187348at2759"/>
<keyword evidence="7 10" id="KW-1133">Transmembrane helix</keyword>
<feature type="transmembrane region" description="Helical" evidence="10">
    <location>
        <begin position="91"/>
        <end position="114"/>
    </location>
</feature>